<gene>
    <name evidence="2" type="ORF">EYF80_059023</name>
</gene>
<proteinExistence type="predicted"/>
<organism evidence="2 3">
    <name type="scientific">Liparis tanakae</name>
    <name type="common">Tanaka's snailfish</name>
    <dbReference type="NCBI Taxonomy" id="230148"/>
    <lineage>
        <taxon>Eukaryota</taxon>
        <taxon>Metazoa</taxon>
        <taxon>Chordata</taxon>
        <taxon>Craniata</taxon>
        <taxon>Vertebrata</taxon>
        <taxon>Euteleostomi</taxon>
        <taxon>Actinopterygii</taxon>
        <taxon>Neopterygii</taxon>
        <taxon>Teleostei</taxon>
        <taxon>Neoteleostei</taxon>
        <taxon>Acanthomorphata</taxon>
        <taxon>Eupercaria</taxon>
        <taxon>Perciformes</taxon>
        <taxon>Cottioidei</taxon>
        <taxon>Cottales</taxon>
        <taxon>Liparidae</taxon>
        <taxon>Liparis</taxon>
    </lineage>
</organism>
<sequence>MTCPPKSREGFLHNSSALLVGINTRRPALAKWVAVTRLTARLFTPADGALRRGVGREGGCRAKSTGQTADYIKSPAGGGWGRA</sequence>
<dbReference type="AlphaFoldDB" id="A0A4Z2EPV6"/>
<accession>A0A4Z2EPV6</accession>
<dbReference type="Proteomes" id="UP000314294">
    <property type="component" value="Unassembled WGS sequence"/>
</dbReference>
<dbReference type="EMBL" id="SRLO01004082">
    <property type="protein sequence ID" value="TNN30825.1"/>
    <property type="molecule type" value="Genomic_DNA"/>
</dbReference>
<evidence type="ECO:0000256" key="1">
    <source>
        <dbReference type="SAM" id="MobiDB-lite"/>
    </source>
</evidence>
<evidence type="ECO:0000313" key="2">
    <source>
        <dbReference type="EMBL" id="TNN30825.1"/>
    </source>
</evidence>
<keyword evidence="3" id="KW-1185">Reference proteome</keyword>
<evidence type="ECO:0000313" key="3">
    <source>
        <dbReference type="Proteomes" id="UP000314294"/>
    </source>
</evidence>
<protein>
    <submittedName>
        <fullName evidence="2">Uncharacterized protein</fullName>
    </submittedName>
</protein>
<feature type="region of interest" description="Disordered" evidence="1">
    <location>
        <begin position="55"/>
        <end position="83"/>
    </location>
</feature>
<comment type="caution">
    <text evidence="2">The sequence shown here is derived from an EMBL/GenBank/DDBJ whole genome shotgun (WGS) entry which is preliminary data.</text>
</comment>
<reference evidence="2 3" key="1">
    <citation type="submission" date="2019-03" db="EMBL/GenBank/DDBJ databases">
        <title>First draft genome of Liparis tanakae, snailfish: a comprehensive survey of snailfish specific genes.</title>
        <authorList>
            <person name="Kim W."/>
            <person name="Song I."/>
            <person name="Jeong J.-H."/>
            <person name="Kim D."/>
            <person name="Kim S."/>
            <person name="Ryu S."/>
            <person name="Song J.Y."/>
            <person name="Lee S.K."/>
        </authorList>
    </citation>
    <scope>NUCLEOTIDE SEQUENCE [LARGE SCALE GENOMIC DNA]</scope>
    <source>
        <tissue evidence="2">Muscle</tissue>
    </source>
</reference>
<name>A0A4Z2EPV6_9TELE</name>